<evidence type="ECO:0000256" key="1">
    <source>
        <dbReference type="ARBA" id="ARBA00022723"/>
    </source>
</evidence>
<name>A0A0D9ZXH6_9ORYZ</name>
<feature type="repeat" description="Pumilio" evidence="7">
    <location>
        <begin position="1022"/>
        <end position="1060"/>
    </location>
</feature>
<keyword evidence="5" id="KW-0810">Translation regulation</keyword>
<feature type="repeat" description="Pumilio" evidence="7">
    <location>
        <begin position="798"/>
        <end position="833"/>
    </location>
</feature>
<dbReference type="InterPro" id="IPR033133">
    <property type="entry name" value="PUM-HD"/>
</dbReference>
<dbReference type="Pfam" id="PF00806">
    <property type="entry name" value="PUF"/>
    <property type="match status" value="6"/>
</dbReference>
<accession>A0A0D9ZXH6</accession>
<dbReference type="PANTHER" id="PTHR12537:SF187">
    <property type="entry name" value="OS04G0276200 PROTEIN"/>
    <property type="match status" value="1"/>
</dbReference>
<dbReference type="GO" id="GO:0005737">
    <property type="term" value="C:cytoplasm"/>
    <property type="evidence" value="ECO:0007669"/>
    <property type="project" value="TreeGrafter"/>
</dbReference>
<evidence type="ECO:0000256" key="4">
    <source>
        <dbReference type="ARBA" id="ARBA00022833"/>
    </source>
</evidence>
<dbReference type="GO" id="GO:0003729">
    <property type="term" value="F:mRNA binding"/>
    <property type="evidence" value="ECO:0007669"/>
    <property type="project" value="TreeGrafter"/>
</dbReference>
<dbReference type="InterPro" id="IPR011989">
    <property type="entry name" value="ARM-like"/>
</dbReference>
<dbReference type="Gene3D" id="1.25.10.10">
    <property type="entry name" value="Leucine-rich Repeat Variant"/>
    <property type="match status" value="2"/>
</dbReference>
<dbReference type="Gramene" id="OGLUM05G12630.1">
    <property type="protein sequence ID" value="OGLUM05G12630.1"/>
    <property type="gene ID" value="OGLUM05G12630"/>
</dbReference>
<evidence type="ECO:0008006" key="13">
    <source>
        <dbReference type="Google" id="ProtNLM"/>
    </source>
</evidence>
<evidence type="ECO:0000259" key="9">
    <source>
        <dbReference type="PROSITE" id="PS50303"/>
    </source>
</evidence>
<dbReference type="InterPro" id="IPR001313">
    <property type="entry name" value="Pumilio_RNA-bd_rpt"/>
</dbReference>
<evidence type="ECO:0000256" key="3">
    <source>
        <dbReference type="ARBA" id="ARBA00022771"/>
    </source>
</evidence>
<keyword evidence="2" id="KW-0677">Repeat</keyword>
<protein>
    <recommendedName>
        <fullName evidence="13">BED-type domain-containing protein</fullName>
    </recommendedName>
</protein>
<evidence type="ECO:0000313" key="11">
    <source>
        <dbReference type="EnsemblPlants" id="OGLUM05G12630.1"/>
    </source>
</evidence>
<reference evidence="11" key="2">
    <citation type="submission" date="2018-05" db="EMBL/GenBank/DDBJ databases">
        <title>OgluRS3 (Oryza glumaepatula Reference Sequence Version 3).</title>
        <authorList>
            <person name="Zhang J."/>
            <person name="Kudrna D."/>
            <person name="Lee S."/>
            <person name="Talag J."/>
            <person name="Welchert J."/>
            <person name="Wing R.A."/>
        </authorList>
    </citation>
    <scope>NUCLEOTIDE SEQUENCE [LARGE SCALE GENOMIC DNA]</scope>
</reference>
<dbReference type="Proteomes" id="UP000026961">
    <property type="component" value="Chromosome 5"/>
</dbReference>
<keyword evidence="4" id="KW-0862">Zinc</keyword>
<dbReference type="GO" id="GO:0003677">
    <property type="term" value="F:DNA binding"/>
    <property type="evidence" value="ECO:0007669"/>
    <property type="project" value="InterPro"/>
</dbReference>
<dbReference type="PROSITE" id="PS50303">
    <property type="entry name" value="PUM_HD"/>
    <property type="match status" value="1"/>
</dbReference>
<dbReference type="InterPro" id="IPR003656">
    <property type="entry name" value="Znf_BED"/>
</dbReference>
<evidence type="ECO:0000259" key="10">
    <source>
        <dbReference type="PROSITE" id="PS50808"/>
    </source>
</evidence>
<keyword evidence="3 6" id="KW-0863">Zinc-finger</keyword>
<dbReference type="SUPFAM" id="SSF48371">
    <property type="entry name" value="ARM repeat"/>
    <property type="match status" value="1"/>
</dbReference>
<evidence type="ECO:0000256" key="5">
    <source>
        <dbReference type="ARBA" id="ARBA00022845"/>
    </source>
</evidence>
<dbReference type="GO" id="GO:0006417">
    <property type="term" value="P:regulation of translation"/>
    <property type="evidence" value="ECO:0007669"/>
    <property type="project" value="UniProtKB-KW"/>
</dbReference>
<feature type="compositionally biased region" description="Low complexity" evidence="8">
    <location>
        <begin position="899"/>
        <end position="911"/>
    </location>
</feature>
<evidence type="ECO:0000256" key="6">
    <source>
        <dbReference type="PROSITE-ProRule" id="PRU00027"/>
    </source>
</evidence>
<sequence length="1099" mass="123020">MADHKVGGLPELGRMDMMTTLTTLGFVGSDVDVDEDSGKAIWDDLASEIAAAAPPPWIDTPATFLYSWTLKEQSSKVVYGSCIYDQMFGLRGSQYTLAKPSSSERFYTDKFSDATGSNHLKLHRQISDNGNVESRSELNKDAIGVLLSEKSLLAKSGKQVEQCMVNDLSAHPYNPVCPLSQCVNSYSSSSQQIGSSSGEVKYIRNSDQEMQIACEIVEEQSHIALYGGKNPYELTGLGDPHDKFIAPSLFEGVNISSISSTSSGMNLSTNSAKENNEYNQLKLQKQIDGYQRGSIKSASWEKHDNFPSLRGIDNVADNNPRMSLLHNTIVSTRIAGNQSPTMSGMVHADVLEIYSSLDQQTSANNIQIQYALQAARQPSQQSLHADVAETNSPFGHHFAANIIQRQLAPQVTTQPSNISLHGSYNHNLRIGSGGDFQIELFRPFSSHITNSDVISGALPKINMQAETMVDSILITPCPLRIEAHARESYDIDTVSKATRQSCQVYFDSAEQSSQCVQEMRLDEATNSNMLTAQQQPQRQLYRHLERHHKKIVASEAQALHGNVETPIRMNKAKEFPKIVRDHEACLLSFYHPAPIPSHVMNMLHWCFGIDMERKMPLPKRYPTQCYGTPRFLLFDCRRDPAKHSHAWKTFPDALISVGGCFRQQKLQTATPEEKFMVFEEIMPHAIELVTDIYGSYVLQKVATGKSLTGTWSSFDVGEVVQGNAGVVDEWRWLGYCPQLINFLASLAIELGDLDQKIQIAKELNNDIMKCIYDQNANHVDQKCIEHVPPQFIKFFLEDMYGCVVELSVHPYGCHAVQRVPKYFDDPIQEIFLEEIIEDVYSMTKEQYANNVVQHILQHGKALVRSLIIKRFIEKVVTLSKQKLSSSSRPEAQAQPCTMSSAASTARSSQSTSRKDPAWEFALPLTGNETKNQVGCLYCKNYFKGGITRLKRHLAGVRGQSVYCTQVPDDVKEKVKAMLDAHGEKKSAKLDSQLRLRQQVNINGNDDEEMEEVGEVEVQEAPSAAGSTLVMVNDQYANYVVQKVIETCDECLRMRHRQLRNCTYAKHVVARIERLIEAGEHGMVMQPRNSRQHGKEAKLP</sequence>
<feature type="domain" description="BED-type" evidence="10">
    <location>
        <begin position="912"/>
        <end position="970"/>
    </location>
</feature>
<keyword evidence="12" id="KW-1185">Reference proteome</keyword>
<evidence type="ECO:0000256" key="2">
    <source>
        <dbReference type="ARBA" id="ARBA00022737"/>
    </source>
</evidence>
<organism evidence="11">
    <name type="scientific">Oryza glumipatula</name>
    <dbReference type="NCBI Taxonomy" id="40148"/>
    <lineage>
        <taxon>Eukaryota</taxon>
        <taxon>Viridiplantae</taxon>
        <taxon>Streptophyta</taxon>
        <taxon>Embryophyta</taxon>
        <taxon>Tracheophyta</taxon>
        <taxon>Spermatophyta</taxon>
        <taxon>Magnoliopsida</taxon>
        <taxon>Liliopsida</taxon>
        <taxon>Poales</taxon>
        <taxon>Poaceae</taxon>
        <taxon>BOP clade</taxon>
        <taxon>Oryzoideae</taxon>
        <taxon>Oryzeae</taxon>
        <taxon>Oryzinae</taxon>
        <taxon>Oryza</taxon>
    </lineage>
</organism>
<evidence type="ECO:0000313" key="12">
    <source>
        <dbReference type="Proteomes" id="UP000026961"/>
    </source>
</evidence>
<reference evidence="11" key="1">
    <citation type="submission" date="2015-04" db="UniProtKB">
        <authorList>
            <consortium name="EnsemblPlants"/>
        </authorList>
    </citation>
    <scope>IDENTIFICATION</scope>
</reference>
<feature type="repeat" description="Pumilio" evidence="7">
    <location>
        <begin position="834"/>
        <end position="869"/>
    </location>
</feature>
<feature type="compositionally biased region" description="Polar residues" evidence="8">
    <location>
        <begin position="886"/>
        <end position="898"/>
    </location>
</feature>
<feature type="domain" description="PUM-HD" evidence="9">
    <location>
        <begin position="612"/>
        <end position="1092"/>
    </location>
</feature>
<dbReference type="HOGENOM" id="CLU_009691_0_0_1"/>
<dbReference type="SMART" id="SM00025">
    <property type="entry name" value="Pumilio"/>
    <property type="match status" value="5"/>
</dbReference>
<dbReference type="GO" id="GO:0008270">
    <property type="term" value="F:zinc ion binding"/>
    <property type="evidence" value="ECO:0007669"/>
    <property type="project" value="UniProtKB-KW"/>
</dbReference>
<evidence type="ECO:0000256" key="7">
    <source>
        <dbReference type="PROSITE-ProRule" id="PRU00317"/>
    </source>
</evidence>
<dbReference type="PANTHER" id="PTHR12537">
    <property type="entry name" value="RNA BINDING PROTEIN PUMILIO-RELATED"/>
    <property type="match status" value="1"/>
</dbReference>
<dbReference type="Pfam" id="PF02892">
    <property type="entry name" value="zf-BED"/>
    <property type="match status" value="1"/>
</dbReference>
<keyword evidence="1" id="KW-0479">Metal-binding</keyword>
<proteinExistence type="predicted"/>
<dbReference type="AlphaFoldDB" id="A0A0D9ZXH6"/>
<feature type="region of interest" description="Disordered" evidence="8">
    <location>
        <begin position="886"/>
        <end position="914"/>
    </location>
</feature>
<dbReference type="PROSITE" id="PS50302">
    <property type="entry name" value="PUM"/>
    <property type="match status" value="4"/>
</dbReference>
<dbReference type="eggNOG" id="KOG1488">
    <property type="taxonomic scope" value="Eukaryota"/>
</dbReference>
<feature type="repeat" description="Pumilio" evidence="7">
    <location>
        <begin position="680"/>
        <end position="701"/>
    </location>
</feature>
<dbReference type="InterPro" id="IPR016024">
    <property type="entry name" value="ARM-type_fold"/>
</dbReference>
<dbReference type="PROSITE" id="PS50808">
    <property type="entry name" value="ZF_BED"/>
    <property type="match status" value="1"/>
</dbReference>
<dbReference type="EnsemblPlants" id="OGLUM05G12630.1">
    <property type="protein sequence ID" value="OGLUM05G12630.1"/>
    <property type="gene ID" value="OGLUM05G12630"/>
</dbReference>
<dbReference type="STRING" id="40148.A0A0D9ZXH6"/>
<evidence type="ECO:0000256" key="8">
    <source>
        <dbReference type="SAM" id="MobiDB-lite"/>
    </source>
</evidence>